<name>A0A9W6ZSW7_9STRA</name>
<dbReference type="EMBL" id="BRXZ01000837">
    <property type="protein sequence ID" value="GMH55345.1"/>
    <property type="molecule type" value="Genomic_DNA"/>
</dbReference>
<accession>A0A9W6ZSW7</accession>
<evidence type="ECO:0000256" key="1">
    <source>
        <dbReference type="SAM" id="MobiDB-lite"/>
    </source>
</evidence>
<evidence type="ECO:0000313" key="2">
    <source>
        <dbReference type="EMBL" id="GMH55345.1"/>
    </source>
</evidence>
<evidence type="ECO:0000313" key="3">
    <source>
        <dbReference type="Proteomes" id="UP001165082"/>
    </source>
</evidence>
<dbReference type="OrthoDB" id="10613632at2759"/>
<gene>
    <name evidence="2" type="ORF">TrRE_jg6665</name>
</gene>
<keyword evidence="3" id="KW-1185">Reference proteome</keyword>
<organism evidence="2 3">
    <name type="scientific">Triparma retinervis</name>
    <dbReference type="NCBI Taxonomy" id="2557542"/>
    <lineage>
        <taxon>Eukaryota</taxon>
        <taxon>Sar</taxon>
        <taxon>Stramenopiles</taxon>
        <taxon>Ochrophyta</taxon>
        <taxon>Bolidophyceae</taxon>
        <taxon>Parmales</taxon>
        <taxon>Triparmaceae</taxon>
        <taxon>Triparma</taxon>
    </lineage>
</organism>
<proteinExistence type="predicted"/>
<comment type="caution">
    <text evidence="2">The sequence shown here is derived from an EMBL/GenBank/DDBJ whole genome shotgun (WGS) entry which is preliminary data.</text>
</comment>
<dbReference type="AlphaFoldDB" id="A0A9W6ZSW7"/>
<reference evidence="2" key="1">
    <citation type="submission" date="2022-07" db="EMBL/GenBank/DDBJ databases">
        <title>Genome analysis of Parmales, a sister group of diatoms, reveals the evolutionary specialization of diatoms from phago-mixotrophs to photoautotrophs.</title>
        <authorList>
            <person name="Ban H."/>
            <person name="Sato S."/>
            <person name="Yoshikawa S."/>
            <person name="Kazumasa Y."/>
            <person name="Nakamura Y."/>
            <person name="Ichinomiya M."/>
            <person name="Saitoh K."/>
            <person name="Sato N."/>
            <person name="Blanc-Mathieu R."/>
            <person name="Endo H."/>
            <person name="Kuwata A."/>
            <person name="Ogata H."/>
        </authorList>
    </citation>
    <scope>NUCLEOTIDE SEQUENCE</scope>
</reference>
<sequence length="285" mass="30162">MEWGDVGYVSGTGGGGPTEEKGWDWGPGNSGVLRNTAFTARTEFELHRAYRELGRGGMSFCESGGELRIERGRMSYADWVGCTGGGWCELDGGSGGEKVTSMREGDGRVRGARGGGDGTAEALRELGGLRPMGFGGAAGGTPSEGVLGGFSVEGGVGGEQVVDEFTRGIREAYGGRGIGSVFGSVASGSGRSGKGEYYRELGTDSERWCGVLSKNNGRTVKWVKELLRDYQDLGSGRNRGWLEGEKARGGVGDDMGEVKEWLEDWRERIDIGGYEDDDGDGGEDF</sequence>
<dbReference type="Proteomes" id="UP001165082">
    <property type="component" value="Unassembled WGS sequence"/>
</dbReference>
<protein>
    <submittedName>
        <fullName evidence="2">Uncharacterized protein</fullName>
    </submittedName>
</protein>
<feature type="region of interest" description="Disordered" evidence="1">
    <location>
        <begin position="1"/>
        <end position="28"/>
    </location>
</feature>